<proteinExistence type="predicted"/>
<accession>A0A6J4MS97</accession>
<feature type="region of interest" description="Disordered" evidence="1">
    <location>
        <begin position="87"/>
        <end position="119"/>
    </location>
</feature>
<feature type="non-terminal residue" evidence="2">
    <location>
        <position position="1"/>
    </location>
</feature>
<protein>
    <submittedName>
        <fullName evidence="2">Uncharacterized protein</fullName>
    </submittedName>
</protein>
<sequence length="119" mass="12401">CQPSSMPADPWSLPAPGCRAGRSTGPRRAPGPIRCSPSGSSWERSGPTSTRMPSSTSCSTGSCTWSVTGPRSSLAPATWCRCPRTAAAGTSLPSVPGCWRSTARTRPGWLRPSRVPTVS</sequence>
<dbReference type="AlphaFoldDB" id="A0A6J4MS97"/>
<feature type="non-terminal residue" evidence="2">
    <location>
        <position position="119"/>
    </location>
</feature>
<gene>
    <name evidence="2" type="ORF">AVDCRST_MAG34-3124</name>
</gene>
<evidence type="ECO:0000256" key="1">
    <source>
        <dbReference type="SAM" id="MobiDB-lite"/>
    </source>
</evidence>
<reference evidence="2" key="1">
    <citation type="submission" date="2020-02" db="EMBL/GenBank/DDBJ databases">
        <authorList>
            <person name="Meier V. D."/>
        </authorList>
    </citation>
    <scope>NUCLEOTIDE SEQUENCE</scope>
    <source>
        <strain evidence="2">AVDCRST_MAG34</strain>
    </source>
</reference>
<feature type="compositionally biased region" description="Polar residues" evidence="1">
    <location>
        <begin position="37"/>
        <end position="53"/>
    </location>
</feature>
<name>A0A6J4MS97_9ACTN</name>
<dbReference type="EMBL" id="CADCUI010000087">
    <property type="protein sequence ID" value="CAA9367498.1"/>
    <property type="molecule type" value="Genomic_DNA"/>
</dbReference>
<evidence type="ECO:0000313" key="2">
    <source>
        <dbReference type="EMBL" id="CAA9367498.1"/>
    </source>
</evidence>
<feature type="compositionally biased region" description="Low complexity" evidence="1">
    <location>
        <begin position="54"/>
        <end position="69"/>
    </location>
</feature>
<organism evidence="2">
    <name type="scientific">uncultured Nocardioidaceae bacterium</name>
    <dbReference type="NCBI Taxonomy" id="253824"/>
    <lineage>
        <taxon>Bacteria</taxon>
        <taxon>Bacillati</taxon>
        <taxon>Actinomycetota</taxon>
        <taxon>Actinomycetes</taxon>
        <taxon>Propionibacteriales</taxon>
        <taxon>Nocardioidaceae</taxon>
        <taxon>environmental samples</taxon>
    </lineage>
</organism>
<feature type="region of interest" description="Disordered" evidence="1">
    <location>
        <begin position="1"/>
        <end position="75"/>
    </location>
</feature>